<accession>A0AAU9H5C0</accession>
<sequence length="40" mass="4769">MVAHDFLEAETAAKFLFTDDFSEIEVFVQSYTPPQLRRYR</sequence>
<reference evidence="1 2" key="1">
    <citation type="submission" date="2020-06" db="EMBL/GenBank/DDBJ databases">
        <authorList>
            <person name="Chuat V."/>
        </authorList>
    </citation>
    <scope>NUCLEOTIDE SEQUENCE [LARGE SCALE GENOMIC DNA]</scope>
    <source>
        <strain evidence="1">STH_CIRM_1046</strain>
    </source>
</reference>
<organism evidence="1 2">
    <name type="scientific">Streptococcus thermophilus</name>
    <dbReference type="NCBI Taxonomy" id="1308"/>
    <lineage>
        <taxon>Bacteria</taxon>
        <taxon>Bacillati</taxon>
        <taxon>Bacillota</taxon>
        <taxon>Bacilli</taxon>
        <taxon>Lactobacillales</taxon>
        <taxon>Streptococcaceae</taxon>
        <taxon>Streptococcus</taxon>
    </lineage>
</organism>
<dbReference type="EMBL" id="LR822030">
    <property type="protein sequence ID" value="CAD0154310.1"/>
    <property type="molecule type" value="Genomic_DNA"/>
</dbReference>
<proteinExistence type="predicted"/>
<dbReference type="Proteomes" id="UP000509120">
    <property type="component" value="Chromosome"/>
</dbReference>
<evidence type="ECO:0000313" key="1">
    <source>
        <dbReference type="EMBL" id="CAD0154310.1"/>
    </source>
</evidence>
<protein>
    <submittedName>
        <fullName evidence="1">Uncharacterized protein</fullName>
    </submittedName>
</protein>
<evidence type="ECO:0000313" key="2">
    <source>
        <dbReference type="Proteomes" id="UP000509120"/>
    </source>
</evidence>
<gene>
    <name evidence="1" type="ORF">STHERMO_0388</name>
</gene>
<name>A0AAU9H5C0_STRTR</name>
<dbReference type="AlphaFoldDB" id="A0AAU9H5C0"/>